<name>A0A4U1L1X3_9SPHN</name>
<dbReference type="Proteomes" id="UP000309138">
    <property type="component" value="Unassembled WGS sequence"/>
</dbReference>
<evidence type="ECO:0000313" key="1">
    <source>
        <dbReference type="EMBL" id="TKD50210.1"/>
    </source>
</evidence>
<accession>A0A4U1L1X3</accession>
<dbReference type="Pfam" id="PF09979">
    <property type="entry name" value="DUF2213"/>
    <property type="match status" value="1"/>
</dbReference>
<proteinExistence type="predicted"/>
<dbReference type="EMBL" id="SWKR01000002">
    <property type="protein sequence ID" value="TKD50210.1"/>
    <property type="molecule type" value="Genomic_DNA"/>
</dbReference>
<dbReference type="AlphaFoldDB" id="A0A4U1L1X3"/>
<protein>
    <submittedName>
        <fullName evidence="1">DUF2213 domain-containing protein</fullName>
    </submittedName>
</protein>
<dbReference type="RefSeq" id="WP_136942153.1">
    <property type="nucleotide sequence ID" value="NZ_SWKR01000002.1"/>
</dbReference>
<organism evidence="1 2">
    <name type="scientific">Sphingomonas baiyangensis</name>
    <dbReference type="NCBI Taxonomy" id="2572576"/>
    <lineage>
        <taxon>Bacteria</taxon>
        <taxon>Pseudomonadati</taxon>
        <taxon>Pseudomonadota</taxon>
        <taxon>Alphaproteobacteria</taxon>
        <taxon>Sphingomonadales</taxon>
        <taxon>Sphingomonadaceae</taxon>
        <taxon>Sphingomonas</taxon>
    </lineage>
</organism>
<sequence length="382" mass="40064">MAFLADHLTLDAPRRTREGFLAVRAKAARTGVYQYTGAEVDPTNAHGLRDKAIVNVLRDENTVFDRGAVQSFIGKPVTDDHPSQPVTKDNWRQHARGTIMGALRDGDYVAFDLLVTDAEAISKIEAGKRELSNGYGAELEFGEFKAKDGTVCDARQSKITGGNHVALVDRGRAGSDCRIADARAFATCDANPEAVARLSTEGKAMKKIVLDGLQVDLSDADAVSAAISKLQAQVADAVAAKETAETKAVADAAAVVAKDTEIADLKRQLADAAITPAKLADAAKEYADVQAKAKAAGVTVAADADTAAIKKAVVDAKMGEAAKAYTADNIAIAFDVLTKGVTVADTKVHSIGAPLVADTATLRDKARMDYINGLNGQKKDAA</sequence>
<gene>
    <name evidence="1" type="ORF">FBR43_05165</name>
</gene>
<dbReference type="PIRSF" id="PIRSF029215">
    <property type="entry name" value="UCP029215"/>
    <property type="match status" value="1"/>
</dbReference>
<dbReference type="OrthoDB" id="7549700at2"/>
<keyword evidence="2" id="KW-1185">Reference proteome</keyword>
<dbReference type="InterPro" id="IPR016913">
    <property type="entry name" value="UCP029215"/>
</dbReference>
<evidence type="ECO:0000313" key="2">
    <source>
        <dbReference type="Proteomes" id="UP000309138"/>
    </source>
</evidence>
<reference evidence="1 2" key="1">
    <citation type="submission" date="2019-04" db="EMBL/GenBank/DDBJ databases">
        <authorList>
            <person name="Yang Y."/>
            <person name="Wei D."/>
        </authorList>
    </citation>
    <scope>NUCLEOTIDE SEQUENCE [LARGE SCALE GENOMIC DNA]</scope>
    <source>
        <strain evidence="1 2">L-1-4w-11</strain>
    </source>
</reference>
<comment type="caution">
    <text evidence="1">The sequence shown here is derived from an EMBL/GenBank/DDBJ whole genome shotgun (WGS) entry which is preliminary data.</text>
</comment>